<sequence>MIPLKVSWWRRNPRIYLCQAWIAVQLGAHRNAPSRIRRKLTKAADWLEATVERISNVSQYQYGRHNEDKENQVVSSLAQLYYDLHKEMNANSYNRTRMNMEIRSSTCSPAARLHKSRSLASISSLHTIAMGRLACVFSPVVSRQKKLSVSPLGLSPQLLVYGLKSESAILGHLAGGVADTLCPLTAPCNGICEQLKPFTGLISQLLAENLEFCRSLILALKG</sequence>
<name>A0AAE1DQS9_9GAST</name>
<organism evidence="1 2">
    <name type="scientific">Elysia crispata</name>
    <name type="common">lettuce slug</name>
    <dbReference type="NCBI Taxonomy" id="231223"/>
    <lineage>
        <taxon>Eukaryota</taxon>
        <taxon>Metazoa</taxon>
        <taxon>Spiralia</taxon>
        <taxon>Lophotrochozoa</taxon>
        <taxon>Mollusca</taxon>
        <taxon>Gastropoda</taxon>
        <taxon>Heterobranchia</taxon>
        <taxon>Euthyneura</taxon>
        <taxon>Panpulmonata</taxon>
        <taxon>Sacoglossa</taxon>
        <taxon>Placobranchoidea</taxon>
        <taxon>Plakobranchidae</taxon>
        <taxon>Elysia</taxon>
    </lineage>
</organism>
<evidence type="ECO:0000313" key="1">
    <source>
        <dbReference type="EMBL" id="KAK3778875.1"/>
    </source>
</evidence>
<protein>
    <submittedName>
        <fullName evidence="1">Uncharacterized protein</fullName>
    </submittedName>
</protein>
<dbReference type="EMBL" id="JAWDGP010002895">
    <property type="protein sequence ID" value="KAK3778875.1"/>
    <property type="molecule type" value="Genomic_DNA"/>
</dbReference>
<comment type="caution">
    <text evidence="1">The sequence shown here is derived from an EMBL/GenBank/DDBJ whole genome shotgun (WGS) entry which is preliminary data.</text>
</comment>
<proteinExistence type="predicted"/>
<dbReference type="AlphaFoldDB" id="A0AAE1DQS9"/>
<evidence type="ECO:0000313" key="2">
    <source>
        <dbReference type="Proteomes" id="UP001283361"/>
    </source>
</evidence>
<dbReference type="Proteomes" id="UP001283361">
    <property type="component" value="Unassembled WGS sequence"/>
</dbReference>
<keyword evidence="2" id="KW-1185">Reference proteome</keyword>
<accession>A0AAE1DQS9</accession>
<gene>
    <name evidence="1" type="ORF">RRG08_013139</name>
</gene>
<reference evidence="1" key="1">
    <citation type="journal article" date="2023" name="G3 (Bethesda)">
        <title>A reference genome for the long-term kleptoplast-retaining sea slug Elysia crispata morphotype clarki.</title>
        <authorList>
            <person name="Eastman K.E."/>
            <person name="Pendleton A.L."/>
            <person name="Shaikh M.A."/>
            <person name="Suttiyut T."/>
            <person name="Ogas R."/>
            <person name="Tomko P."/>
            <person name="Gavelis G."/>
            <person name="Widhalm J.R."/>
            <person name="Wisecaver J.H."/>
        </authorList>
    </citation>
    <scope>NUCLEOTIDE SEQUENCE</scope>
    <source>
        <strain evidence="1">ECLA1</strain>
    </source>
</reference>